<dbReference type="InterPro" id="IPR005532">
    <property type="entry name" value="SUMF_dom"/>
</dbReference>
<dbReference type="InParanoid" id="A9B8T8"/>
<dbReference type="KEGG" id="hau:Haur_5124"/>
<evidence type="ECO:0000259" key="1">
    <source>
        <dbReference type="Pfam" id="PF03781"/>
    </source>
</evidence>
<dbReference type="SUPFAM" id="SSF56436">
    <property type="entry name" value="C-type lectin-like"/>
    <property type="match status" value="1"/>
</dbReference>
<dbReference type="PANTHER" id="PTHR23150">
    <property type="entry name" value="SULFATASE MODIFYING FACTOR 1, 2"/>
    <property type="match status" value="1"/>
</dbReference>
<keyword evidence="3" id="KW-0614">Plasmid</keyword>
<dbReference type="GO" id="GO:0120147">
    <property type="term" value="F:formylglycine-generating oxidase activity"/>
    <property type="evidence" value="ECO:0007669"/>
    <property type="project" value="TreeGrafter"/>
</dbReference>
<evidence type="ECO:0000313" key="3">
    <source>
        <dbReference type="EMBL" id="ABX07752.1"/>
    </source>
</evidence>
<organism evidence="3 4">
    <name type="scientific">Herpetosiphon aurantiacus (strain ATCC 23779 / DSM 785 / 114-95)</name>
    <dbReference type="NCBI Taxonomy" id="316274"/>
    <lineage>
        <taxon>Bacteria</taxon>
        <taxon>Bacillati</taxon>
        <taxon>Chloroflexota</taxon>
        <taxon>Chloroflexia</taxon>
        <taxon>Herpetosiphonales</taxon>
        <taxon>Herpetosiphonaceae</taxon>
        <taxon>Herpetosiphon</taxon>
    </lineage>
</organism>
<dbReference type="SUPFAM" id="SSF52540">
    <property type="entry name" value="P-loop containing nucleoside triphosphate hydrolases"/>
    <property type="match status" value="1"/>
</dbReference>
<dbReference type="InterPro" id="IPR042095">
    <property type="entry name" value="SUMF_sf"/>
</dbReference>
<reference evidence="3 4" key="1">
    <citation type="journal article" date="2011" name="Stand. Genomic Sci.">
        <title>Complete genome sequence of the filamentous gliding predatory bacterium Herpetosiphon aurantiacus type strain (114-95(T)).</title>
        <authorList>
            <person name="Kiss H."/>
            <person name="Nett M."/>
            <person name="Domin N."/>
            <person name="Martin K."/>
            <person name="Maresca J.A."/>
            <person name="Copeland A."/>
            <person name="Lapidus A."/>
            <person name="Lucas S."/>
            <person name="Berry K.W."/>
            <person name="Glavina Del Rio T."/>
            <person name="Dalin E."/>
            <person name="Tice H."/>
            <person name="Pitluck S."/>
            <person name="Richardson P."/>
            <person name="Bruce D."/>
            <person name="Goodwin L."/>
            <person name="Han C."/>
            <person name="Detter J.C."/>
            <person name="Schmutz J."/>
            <person name="Brettin T."/>
            <person name="Land M."/>
            <person name="Hauser L."/>
            <person name="Kyrpides N.C."/>
            <person name="Ivanova N."/>
            <person name="Goker M."/>
            <person name="Woyke T."/>
            <person name="Klenk H.P."/>
            <person name="Bryant D.A."/>
        </authorList>
    </citation>
    <scope>NUCLEOTIDE SEQUENCE [LARGE SCALE GENOMIC DNA]</scope>
    <source>
        <strain evidence="4">ATCC 23779 / DSM 785 / 114-95</strain>
        <plasmid evidence="3">pHAU01</plasmid>
    </source>
</reference>
<dbReference type="Gene3D" id="3.90.1580.10">
    <property type="entry name" value="paralog of FGE (formylglycine-generating enzyme)"/>
    <property type="match status" value="1"/>
</dbReference>
<proteinExistence type="predicted"/>
<protein>
    <recommendedName>
        <fullName evidence="5">NACHT domain-containing protein</fullName>
    </recommendedName>
</protein>
<gene>
    <name evidence="3" type="ordered locus">Haur_5124</name>
</gene>
<accession>A9B8T8</accession>
<dbReference type="InterPro" id="IPR051043">
    <property type="entry name" value="Sulfatase_Mod_Factor_Kinase"/>
</dbReference>
<keyword evidence="4" id="KW-1185">Reference proteome</keyword>
<dbReference type="HOGENOM" id="CLU_004327_1_0_0"/>
<evidence type="ECO:0000313" key="4">
    <source>
        <dbReference type="Proteomes" id="UP000000787"/>
    </source>
</evidence>
<dbReference type="EMBL" id="CP000876">
    <property type="protein sequence ID" value="ABX07752.1"/>
    <property type="molecule type" value="Genomic_DNA"/>
</dbReference>
<dbReference type="Gene3D" id="3.40.50.300">
    <property type="entry name" value="P-loop containing nucleotide triphosphate hydrolases"/>
    <property type="match status" value="1"/>
</dbReference>
<dbReference type="InterPro" id="IPR027417">
    <property type="entry name" value="P-loop_NTPase"/>
</dbReference>
<name>A9B8T8_HERA2</name>
<evidence type="ECO:0008006" key="5">
    <source>
        <dbReference type="Google" id="ProtNLM"/>
    </source>
</evidence>
<geneLocation type="plasmid" evidence="3 4">
    <name>pHAU01</name>
</geneLocation>
<dbReference type="AlphaFoldDB" id="A9B8T8"/>
<dbReference type="Proteomes" id="UP000000787">
    <property type="component" value="Plasmid pHAU01"/>
</dbReference>
<dbReference type="Pfam" id="PF03781">
    <property type="entry name" value="FGE-sulfatase"/>
    <property type="match status" value="1"/>
</dbReference>
<dbReference type="InterPro" id="IPR007111">
    <property type="entry name" value="NACHT_NTPase"/>
</dbReference>
<dbReference type="Pfam" id="PF05729">
    <property type="entry name" value="NACHT"/>
    <property type="match status" value="1"/>
</dbReference>
<sequence length="951" mass="107868">MADSTDGSAYVHDSHINGVVVGTNLGTILYGRPPEEAERDLLVRYLQRVTELHSTMPVVGLGSSRLDAGLDLASVYMMLAVQGRYRAVRTLTAEETEAYRQQRFVIPKELSTDRCLPDQAIVMVNTNQSGELALFRAELATETVLDHPHLVLCGAPGCGKSTFAHHLVWVLAQRGLDQINHHTGLLGWNDTQRLLPIVMPLRRLAGALVGTDVGLTDAMPNVGLLRDAVCAHMQTKYGIEKPHTLLDAGLARSLKVLLVFDGLDEVPLEASSTSLDQRTVLRFIRRCAGLNVRILITCRSRAWTDEYRQITQWPMVKLAPLTGGQMTQFIHTWFPQLRTKGVIAYEAIARLSQRLVQALRDPHREKLRKMAENPLLLSMIIFVMADTGNLPHDRAKLYEQILEQLLEQWDAKRNGHDLAQAIGDERITGKKLRDFVLDRLCYQAHLTTTSNDGRGQIDAMQLKKALMDYFAKIKIKTNDPYWAAERCVAYIDQRSGLLQPDDTGNVYTFAHLTLQEHCAGRHLLFEEPLQQMLAVRRDDRWREPIFLGVGCLADDKRASSKIGEVLSALINPDEFRSKPRKPKHRYEWYRDLVLAAAIGADCDWDTLNGTDLDVEYFHGALRYGIVILLEDRAHAQAALDYYHGQLMEPAPLLVRERQKAAELLAGLGDSRYPVNSDQWQQETRQLSTQFSREGTHYWRFVPAGHYQVGGWYYDEQPPTVVLQPYWVGRFMITVEQYQAFIEAGGYTNEDYWTKHGRAYKKRSNKIVPRWWDDQTEQEYRNQPIYGVSWYEAVAYCQWLTQQLSPFLPQGYGIRLASEAEWEVAVAYTTDGQRQPSPWGAQPVTPEHAIYDWSTKNRPLSVGVGLLGQAACGALDSVGNLWEWTATPYQQNHGAVQLTLADSDDDMAVRGGAYYSRSTDIRCTARHRLRPDFDDYHRGFRCMLAPVVNAES</sequence>
<dbReference type="PANTHER" id="PTHR23150:SF19">
    <property type="entry name" value="FORMYLGLYCINE-GENERATING ENZYME"/>
    <property type="match status" value="1"/>
</dbReference>
<evidence type="ECO:0000259" key="2">
    <source>
        <dbReference type="Pfam" id="PF05729"/>
    </source>
</evidence>
<dbReference type="InterPro" id="IPR016187">
    <property type="entry name" value="CTDL_fold"/>
</dbReference>
<dbReference type="BioCyc" id="HAUR316274:GHYA-5186-MONOMER"/>
<feature type="domain" description="Sulfatase-modifying factor enzyme-like" evidence="1">
    <location>
        <begin position="700"/>
        <end position="942"/>
    </location>
</feature>
<feature type="domain" description="NACHT" evidence="2">
    <location>
        <begin position="150"/>
        <end position="335"/>
    </location>
</feature>